<evidence type="ECO:0000313" key="2">
    <source>
        <dbReference type="EMBL" id="KAK7386891.1"/>
    </source>
</evidence>
<sequence length="146" mass="16130">MLMVEGPVYVQKFAYSICQFCRSLGGDKFVKSDVSDSASSVMSKWEGDIDAWSDSENHKAALGIDYEVLKEYVESSPVQVEENGFTFRVLLVGSPRELCASAGAIPRPTLPQHQINHMLKHAVGSSSESVEEHQIDDQRAPCEHSL</sequence>
<feature type="compositionally biased region" description="Basic and acidic residues" evidence="1">
    <location>
        <begin position="130"/>
        <end position="146"/>
    </location>
</feature>
<dbReference type="AlphaFoldDB" id="A0AAN9S1E4"/>
<accession>A0AAN9S1E4</accession>
<dbReference type="Proteomes" id="UP001386955">
    <property type="component" value="Unassembled WGS sequence"/>
</dbReference>
<reference evidence="2 3" key="1">
    <citation type="submission" date="2024-01" db="EMBL/GenBank/DDBJ databases">
        <title>The genomes of 5 underutilized Papilionoideae crops provide insights into root nodulation and disease resistanc.</title>
        <authorList>
            <person name="Jiang F."/>
        </authorList>
    </citation>
    <scope>NUCLEOTIDE SEQUENCE [LARGE SCALE GENOMIC DNA]</scope>
    <source>
        <strain evidence="2">DUOXIRENSHENG_FW03</strain>
        <tissue evidence="2">Leaves</tissue>
    </source>
</reference>
<protein>
    <submittedName>
        <fullName evidence="2">Uncharacterized protein</fullName>
    </submittedName>
</protein>
<organism evidence="2 3">
    <name type="scientific">Psophocarpus tetragonolobus</name>
    <name type="common">Winged bean</name>
    <name type="synonym">Dolichos tetragonolobus</name>
    <dbReference type="NCBI Taxonomy" id="3891"/>
    <lineage>
        <taxon>Eukaryota</taxon>
        <taxon>Viridiplantae</taxon>
        <taxon>Streptophyta</taxon>
        <taxon>Embryophyta</taxon>
        <taxon>Tracheophyta</taxon>
        <taxon>Spermatophyta</taxon>
        <taxon>Magnoliopsida</taxon>
        <taxon>eudicotyledons</taxon>
        <taxon>Gunneridae</taxon>
        <taxon>Pentapetalae</taxon>
        <taxon>rosids</taxon>
        <taxon>fabids</taxon>
        <taxon>Fabales</taxon>
        <taxon>Fabaceae</taxon>
        <taxon>Papilionoideae</taxon>
        <taxon>50 kb inversion clade</taxon>
        <taxon>NPAAA clade</taxon>
        <taxon>indigoferoid/millettioid clade</taxon>
        <taxon>Phaseoleae</taxon>
        <taxon>Psophocarpus</taxon>
    </lineage>
</organism>
<name>A0AAN9S1E4_PSOTE</name>
<evidence type="ECO:0000313" key="3">
    <source>
        <dbReference type="Proteomes" id="UP001386955"/>
    </source>
</evidence>
<gene>
    <name evidence="2" type="ORF">VNO78_27249</name>
</gene>
<proteinExistence type="predicted"/>
<evidence type="ECO:0000256" key="1">
    <source>
        <dbReference type="SAM" id="MobiDB-lite"/>
    </source>
</evidence>
<comment type="caution">
    <text evidence="2">The sequence shown here is derived from an EMBL/GenBank/DDBJ whole genome shotgun (WGS) entry which is preliminary data.</text>
</comment>
<dbReference type="EMBL" id="JAYMYS010000007">
    <property type="protein sequence ID" value="KAK7386891.1"/>
    <property type="molecule type" value="Genomic_DNA"/>
</dbReference>
<keyword evidence="3" id="KW-1185">Reference proteome</keyword>
<feature type="region of interest" description="Disordered" evidence="1">
    <location>
        <begin position="124"/>
        <end position="146"/>
    </location>
</feature>